<sequence length="87" mass="9613">MNKELVIVKREVGEAMARKVNEDLVADSGKTCTDVTGNKVVQEDDETMKVITLSQSAQYCKTKIKNDQIGANEVLSNELTKTLPKID</sequence>
<reference evidence="2" key="1">
    <citation type="journal article" date="2024" name="IScience">
        <title>Strigolactones Initiate the Formation of Haustorium-like Structures in Castilleja.</title>
        <authorList>
            <person name="Buerger M."/>
            <person name="Peterson D."/>
            <person name="Chory J."/>
        </authorList>
    </citation>
    <scope>NUCLEOTIDE SEQUENCE [LARGE SCALE GENOMIC DNA]</scope>
</reference>
<accession>A0ABD3E8X1</accession>
<gene>
    <name evidence="1" type="ORF">CASFOL_007196</name>
</gene>
<protein>
    <submittedName>
        <fullName evidence="1">Uncharacterized protein</fullName>
    </submittedName>
</protein>
<dbReference type="Proteomes" id="UP001632038">
    <property type="component" value="Unassembled WGS sequence"/>
</dbReference>
<organism evidence="1 2">
    <name type="scientific">Castilleja foliolosa</name>
    <dbReference type="NCBI Taxonomy" id="1961234"/>
    <lineage>
        <taxon>Eukaryota</taxon>
        <taxon>Viridiplantae</taxon>
        <taxon>Streptophyta</taxon>
        <taxon>Embryophyta</taxon>
        <taxon>Tracheophyta</taxon>
        <taxon>Spermatophyta</taxon>
        <taxon>Magnoliopsida</taxon>
        <taxon>eudicotyledons</taxon>
        <taxon>Gunneridae</taxon>
        <taxon>Pentapetalae</taxon>
        <taxon>asterids</taxon>
        <taxon>lamiids</taxon>
        <taxon>Lamiales</taxon>
        <taxon>Orobanchaceae</taxon>
        <taxon>Pedicularideae</taxon>
        <taxon>Castillejinae</taxon>
        <taxon>Castilleja</taxon>
    </lineage>
</organism>
<dbReference type="AlphaFoldDB" id="A0ABD3E8X1"/>
<evidence type="ECO:0000313" key="1">
    <source>
        <dbReference type="EMBL" id="KAL3650793.1"/>
    </source>
</evidence>
<name>A0ABD3E8X1_9LAMI</name>
<comment type="caution">
    <text evidence="1">The sequence shown here is derived from an EMBL/GenBank/DDBJ whole genome shotgun (WGS) entry which is preliminary data.</text>
</comment>
<dbReference type="EMBL" id="JAVIJP010000007">
    <property type="protein sequence ID" value="KAL3650793.1"/>
    <property type="molecule type" value="Genomic_DNA"/>
</dbReference>
<proteinExistence type="predicted"/>
<keyword evidence="2" id="KW-1185">Reference proteome</keyword>
<evidence type="ECO:0000313" key="2">
    <source>
        <dbReference type="Proteomes" id="UP001632038"/>
    </source>
</evidence>